<dbReference type="Pfam" id="PF00046">
    <property type="entry name" value="Homeodomain"/>
    <property type="match status" value="1"/>
</dbReference>
<comment type="subcellular location">
    <subcellularLocation>
        <location evidence="1 5 6">Nucleus</location>
    </subcellularLocation>
</comment>
<evidence type="ECO:0000313" key="10">
    <source>
        <dbReference type="Proteomes" id="UP000299102"/>
    </source>
</evidence>
<dbReference type="Proteomes" id="UP000299102">
    <property type="component" value="Unassembled WGS sequence"/>
</dbReference>
<dbReference type="Gene3D" id="1.10.10.60">
    <property type="entry name" value="Homeodomain-like"/>
    <property type="match status" value="1"/>
</dbReference>
<dbReference type="EMBL" id="BGZK01001286">
    <property type="protein sequence ID" value="GBP76309.1"/>
    <property type="molecule type" value="Genomic_DNA"/>
</dbReference>
<dbReference type="InterPro" id="IPR020479">
    <property type="entry name" value="HD_metazoa"/>
</dbReference>
<evidence type="ECO:0000256" key="5">
    <source>
        <dbReference type="PROSITE-ProRule" id="PRU00108"/>
    </source>
</evidence>
<feature type="DNA-binding region" description="Homeobox" evidence="5">
    <location>
        <begin position="51"/>
        <end position="110"/>
    </location>
</feature>
<dbReference type="SMART" id="SM00389">
    <property type="entry name" value="HOX"/>
    <property type="match status" value="1"/>
</dbReference>
<keyword evidence="4 5" id="KW-0539">Nucleus</keyword>
<feature type="domain" description="Homeobox" evidence="8">
    <location>
        <begin position="49"/>
        <end position="109"/>
    </location>
</feature>
<evidence type="ECO:0000259" key="8">
    <source>
        <dbReference type="PROSITE" id="PS50071"/>
    </source>
</evidence>
<evidence type="ECO:0000256" key="6">
    <source>
        <dbReference type="RuleBase" id="RU000682"/>
    </source>
</evidence>
<evidence type="ECO:0000256" key="2">
    <source>
        <dbReference type="ARBA" id="ARBA00023125"/>
    </source>
</evidence>
<dbReference type="GO" id="GO:0005634">
    <property type="term" value="C:nucleus"/>
    <property type="evidence" value="ECO:0007669"/>
    <property type="project" value="UniProtKB-SubCell"/>
</dbReference>
<gene>
    <name evidence="9" type="primary">hhex</name>
    <name evidence="9" type="ORF">EVAR_59253_1</name>
</gene>
<dbReference type="InterPro" id="IPR017970">
    <property type="entry name" value="Homeobox_CS"/>
</dbReference>
<keyword evidence="10" id="KW-1185">Reference proteome</keyword>
<dbReference type="AlphaFoldDB" id="A0A4C1YNT6"/>
<accession>A0A4C1YNT6</accession>
<dbReference type="GO" id="GO:0000981">
    <property type="term" value="F:DNA-binding transcription factor activity, RNA polymerase II-specific"/>
    <property type="evidence" value="ECO:0007669"/>
    <property type="project" value="InterPro"/>
</dbReference>
<sequence>MKTDSVTGNIDTDSLCGIRGHHILIGLCVLGGIGWWGGVAGKGLWGCGGRRKGGQVRFSAAQTGALERRFATAKYLSPDERRALATSLRLSDRQVKTWYQNRRAKWRRSTTDGDDGSAADSSPASDQDEPGPPGARSPQHVVAVTSH</sequence>
<evidence type="ECO:0000256" key="7">
    <source>
        <dbReference type="SAM" id="MobiDB-lite"/>
    </source>
</evidence>
<reference evidence="9 10" key="1">
    <citation type="journal article" date="2019" name="Commun. Biol.">
        <title>The bagworm genome reveals a unique fibroin gene that provides high tensile strength.</title>
        <authorList>
            <person name="Kono N."/>
            <person name="Nakamura H."/>
            <person name="Ohtoshi R."/>
            <person name="Tomita M."/>
            <person name="Numata K."/>
            <person name="Arakawa K."/>
        </authorList>
    </citation>
    <scope>NUCLEOTIDE SEQUENCE [LARGE SCALE GENOMIC DNA]</scope>
</reference>
<dbReference type="SUPFAM" id="SSF46689">
    <property type="entry name" value="Homeodomain-like"/>
    <property type="match status" value="1"/>
</dbReference>
<dbReference type="OrthoDB" id="6159439at2759"/>
<name>A0A4C1YNT6_EUMVA</name>
<dbReference type="STRING" id="151549.A0A4C1YNT6"/>
<dbReference type="PROSITE" id="PS00027">
    <property type="entry name" value="HOMEOBOX_1"/>
    <property type="match status" value="1"/>
</dbReference>
<evidence type="ECO:0000256" key="1">
    <source>
        <dbReference type="ARBA" id="ARBA00004123"/>
    </source>
</evidence>
<evidence type="ECO:0000313" key="9">
    <source>
        <dbReference type="EMBL" id="GBP76309.1"/>
    </source>
</evidence>
<dbReference type="InterPro" id="IPR009057">
    <property type="entry name" value="Homeodomain-like_sf"/>
</dbReference>
<protein>
    <submittedName>
        <fullName evidence="9">Hematopoietically-expressed homeobox protein hhex</fullName>
    </submittedName>
</protein>
<dbReference type="PRINTS" id="PR00024">
    <property type="entry name" value="HOMEOBOX"/>
</dbReference>
<evidence type="ECO:0000256" key="4">
    <source>
        <dbReference type="ARBA" id="ARBA00023242"/>
    </source>
</evidence>
<feature type="region of interest" description="Disordered" evidence="7">
    <location>
        <begin position="103"/>
        <end position="147"/>
    </location>
</feature>
<comment type="caution">
    <text evidence="9">The sequence shown here is derived from an EMBL/GenBank/DDBJ whole genome shotgun (WGS) entry which is preliminary data.</text>
</comment>
<dbReference type="CDD" id="cd00086">
    <property type="entry name" value="homeodomain"/>
    <property type="match status" value="1"/>
</dbReference>
<dbReference type="InterPro" id="IPR051000">
    <property type="entry name" value="Homeobox_DNA-bind_prot"/>
</dbReference>
<evidence type="ECO:0000256" key="3">
    <source>
        <dbReference type="ARBA" id="ARBA00023155"/>
    </source>
</evidence>
<keyword evidence="2 5" id="KW-0238">DNA-binding</keyword>
<dbReference type="GO" id="GO:0030154">
    <property type="term" value="P:cell differentiation"/>
    <property type="evidence" value="ECO:0007669"/>
    <property type="project" value="TreeGrafter"/>
</dbReference>
<dbReference type="PANTHER" id="PTHR24324:SF5">
    <property type="entry name" value="HEMATOPOIETICALLY-EXPRESSED HOMEOBOX PROTEIN HHEX"/>
    <property type="match status" value="1"/>
</dbReference>
<dbReference type="PANTHER" id="PTHR24324">
    <property type="entry name" value="HOMEOBOX PROTEIN HHEX"/>
    <property type="match status" value="1"/>
</dbReference>
<proteinExistence type="predicted"/>
<keyword evidence="3 5" id="KW-0371">Homeobox</keyword>
<dbReference type="GO" id="GO:0000978">
    <property type="term" value="F:RNA polymerase II cis-regulatory region sequence-specific DNA binding"/>
    <property type="evidence" value="ECO:0007669"/>
    <property type="project" value="TreeGrafter"/>
</dbReference>
<organism evidence="9 10">
    <name type="scientific">Eumeta variegata</name>
    <name type="common">Bagworm moth</name>
    <name type="synonym">Eumeta japonica</name>
    <dbReference type="NCBI Taxonomy" id="151549"/>
    <lineage>
        <taxon>Eukaryota</taxon>
        <taxon>Metazoa</taxon>
        <taxon>Ecdysozoa</taxon>
        <taxon>Arthropoda</taxon>
        <taxon>Hexapoda</taxon>
        <taxon>Insecta</taxon>
        <taxon>Pterygota</taxon>
        <taxon>Neoptera</taxon>
        <taxon>Endopterygota</taxon>
        <taxon>Lepidoptera</taxon>
        <taxon>Glossata</taxon>
        <taxon>Ditrysia</taxon>
        <taxon>Tineoidea</taxon>
        <taxon>Psychidae</taxon>
        <taxon>Oiketicinae</taxon>
        <taxon>Eumeta</taxon>
    </lineage>
</organism>
<dbReference type="PROSITE" id="PS50071">
    <property type="entry name" value="HOMEOBOX_2"/>
    <property type="match status" value="1"/>
</dbReference>
<dbReference type="InterPro" id="IPR001356">
    <property type="entry name" value="HD"/>
</dbReference>